<dbReference type="AlphaFoldDB" id="A0A0E9TLQ6"/>
<proteinExistence type="predicted"/>
<reference evidence="1" key="2">
    <citation type="journal article" date="2015" name="Fish Shellfish Immunol.">
        <title>Early steps in the European eel (Anguilla anguilla)-Vibrio vulnificus interaction in the gills: Role of the RtxA13 toxin.</title>
        <authorList>
            <person name="Callol A."/>
            <person name="Pajuelo D."/>
            <person name="Ebbesson L."/>
            <person name="Teles M."/>
            <person name="MacKenzie S."/>
            <person name="Amaro C."/>
        </authorList>
    </citation>
    <scope>NUCLEOTIDE SEQUENCE</scope>
</reference>
<reference evidence="1" key="1">
    <citation type="submission" date="2014-11" db="EMBL/GenBank/DDBJ databases">
        <authorList>
            <person name="Amaro Gonzalez C."/>
        </authorList>
    </citation>
    <scope>NUCLEOTIDE SEQUENCE</scope>
</reference>
<evidence type="ECO:0000313" key="1">
    <source>
        <dbReference type="EMBL" id="JAH54536.1"/>
    </source>
</evidence>
<organism evidence="1">
    <name type="scientific">Anguilla anguilla</name>
    <name type="common">European freshwater eel</name>
    <name type="synonym">Muraena anguilla</name>
    <dbReference type="NCBI Taxonomy" id="7936"/>
    <lineage>
        <taxon>Eukaryota</taxon>
        <taxon>Metazoa</taxon>
        <taxon>Chordata</taxon>
        <taxon>Craniata</taxon>
        <taxon>Vertebrata</taxon>
        <taxon>Euteleostomi</taxon>
        <taxon>Actinopterygii</taxon>
        <taxon>Neopterygii</taxon>
        <taxon>Teleostei</taxon>
        <taxon>Anguilliformes</taxon>
        <taxon>Anguillidae</taxon>
        <taxon>Anguilla</taxon>
    </lineage>
</organism>
<dbReference type="EMBL" id="GBXM01054041">
    <property type="protein sequence ID" value="JAH54536.1"/>
    <property type="molecule type" value="Transcribed_RNA"/>
</dbReference>
<protein>
    <submittedName>
        <fullName evidence="1">Uncharacterized protein</fullName>
    </submittedName>
</protein>
<accession>A0A0E9TLQ6</accession>
<name>A0A0E9TLQ6_ANGAN</name>
<sequence>MSATIEEQMNRLCISTVIGNLQLIRVLCDLDL</sequence>